<dbReference type="CDD" id="cd00112">
    <property type="entry name" value="LDLa"/>
    <property type="match status" value="1"/>
</dbReference>
<dbReference type="Pfam" id="PF21286">
    <property type="entry name" value="CFAI_FIMAC_N"/>
    <property type="match status" value="1"/>
</dbReference>
<evidence type="ECO:0000256" key="15">
    <source>
        <dbReference type="RuleBase" id="RU363034"/>
    </source>
</evidence>
<dbReference type="InterPro" id="IPR001254">
    <property type="entry name" value="Trypsin_dom"/>
</dbReference>
<keyword evidence="10" id="KW-0325">Glycoprotein</keyword>
<dbReference type="GO" id="GO:0006508">
    <property type="term" value="P:proteolysis"/>
    <property type="evidence" value="ECO:0007669"/>
    <property type="project" value="UniProtKB-KW"/>
</dbReference>
<dbReference type="InterPro" id="IPR023415">
    <property type="entry name" value="LDLR_class-A_CS"/>
</dbReference>
<dbReference type="EC" id="3.4.21.4" evidence="12"/>
<dbReference type="CDD" id="cd00190">
    <property type="entry name" value="Tryp_SPc"/>
    <property type="match status" value="1"/>
</dbReference>
<dbReference type="InterPro" id="IPR018114">
    <property type="entry name" value="TRYPSIN_HIS"/>
</dbReference>
<dbReference type="GO" id="GO:0016020">
    <property type="term" value="C:membrane"/>
    <property type="evidence" value="ECO:0007669"/>
    <property type="project" value="InterPro"/>
</dbReference>
<evidence type="ECO:0000259" key="17">
    <source>
        <dbReference type="PROSITE" id="PS50240"/>
    </source>
</evidence>
<dbReference type="PRINTS" id="PR00722">
    <property type="entry name" value="CHYMOTRYPSIN"/>
</dbReference>
<evidence type="ECO:0000256" key="5">
    <source>
        <dbReference type="ARBA" id="ARBA00022737"/>
    </source>
</evidence>
<dbReference type="SMART" id="SM00020">
    <property type="entry name" value="Tryp_SPc"/>
    <property type="match status" value="1"/>
</dbReference>
<dbReference type="InterPro" id="IPR009003">
    <property type="entry name" value="Peptidase_S1_PA"/>
</dbReference>
<dbReference type="InterPro" id="IPR001314">
    <property type="entry name" value="Peptidase_S1A"/>
</dbReference>
<evidence type="ECO:0000256" key="3">
    <source>
        <dbReference type="ARBA" id="ARBA00022670"/>
    </source>
</evidence>
<keyword evidence="9 14" id="KW-1015">Disulfide bond</keyword>
<keyword evidence="2" id="KW-0964">Secreted</keyword>
<evidence type="ECO:0000256" key="13">
    <source>
        <dbReference type="PROSITE-ProRule" id="PRU00124"/>
    </source>
</evidence>
<feature type="disulfide bond" evidence="13">
    <location>
        <begin position="327"/>
        <end position="339"/>
    </location>
</feature>
<dbReference type="SMART" id="SM00057">
    <property type="entry name" value="FIMAC"/>
    <property type="match status" value="1"/>
</dbReference>
<feature type="disulfide bond" evidence="14">
    <location>
        <begin position="293"/>
        <end position="303"/>
    </location>
</feature>
<feature type="domain" description="Peptidase S1" evidence="17">
    <location>
        <begin position="460"/>
        <end position="692"/>
    </location>
</feature>
<evidence type="ECO:0000256" key="4">
    <source>
        <dbReference type="ARBA" id="ARBA00022729"/>
    </source>
</evidence>
<dbReference type="SMART" id="SM00202">
    <property type="entry name" value="SR"/>
    <property type="match status" value="1"/>
</dbReference>
<dbReference type="PROSITE" id="PS00135">
    <property type="entry name" value="TRYPSIN_SER"/>
    <property type="match status" value="1"/>
</dbReference>
<dbReference type="InterPro" id="IPR003884">
    <property type="entry name" value="FacI_MAC"/>
</dbReference>
<evidence type="ECO:0000259" key="19">
    <source>
        <dbReference type="PROSITE" id="PS51465"/>
    </source>
</evidence>
<dbReference type="EMBL" id="JAOPHQ010001163">
    <property type="protein sequence ID" value="KAK0151806.1"/>
    <property type="molecule type" value="Genomic_DNA"/>
</dbReference>
<evidence type="ECO:0000256" key="7">
    <source>
        <dbReference type="ARBA" id="ARBA00022825"/>
    </source>
</evidence>
<evidence type="ECO:0000313" key="20">
    <source>
        <dbReference type="EMBL" id="KAK0151806.1"/>
    </source>
</evidence>
<comment type="caution">
    <text evidence="14">Lacks conserved residue(s) required for the propagation of feature annotation.</text>
</comment>
<dbReference type="InterPro" id="IPR048719">
    <property type="entry name" value="CFAI_KAZAL"/>
</dbReference>
<evidence type="ECO:0000256" key="1">
    <source>
        <dbReference type="ARBA" id="ARBA00004239"/>
    </source>
</evidence>
<evidence type="ECO:0000313" key="21">
    <source>
        <dbReference type="Proteomes" id="UP001174136"/>
    </source>
</evidence>
<keyword evidence="7 15" id="KW-0720">Serine protease</keyword>
<dbReference type="SMART" id="SM00192">
    <property type="entry name" value="LDLa"/>
    <property type="match status" value="1"/>
</dbReference>
<evidence type="ECO:0000256" key="16">
    <source>
        <dbReference type="SAM" id="MobiDB-lite"/>
    </source>
</evidence>
<dbReference type="Pfam" id="PF00089">
    <property type="entry name" value="Trypsin"/>
    <property type="match status" value="1"/>
</dbReference>
<evidence type="ECO:0000256" key="12">
    <source>
        <dbReference type="ARBA" id="ARBA00038868"/>
    </source>
</evidence>
<dbReference type="InterPro" id="IPR036772">
    <property type="entry name" value="SRCR-like_dom_sf"/>
</dbReference>
<dbReference type="PROSITE" id="PS50240">
    <property type="entry name" value="TRYPSIN_DOM"/>
    <property type="match status" value="1"/>
</dbReference>
<keyword evidence="21" id="KW-1185">Reference proteome</keyword>
<dbReference type="InterPro" id="IPR036058">
    <property type="entry name" value="Kazal_dom_sf"/>
</dbReference>
<reference evidence="20" key="1">
    <citation type="journal article" date="2023" name="Front. Mar. Sci.">
        <title>A new Merluccius polli reference genome to investigate the effects of global change in West African waters.</title>
        <authorList>
            <person name="Mateo J.L."/>
            <person name="Blanco-Fernandez C."/>
            <person name="Garcia-Vazquez E."/>
            <person name="Machado-Schiaffino G."/>
        </authorList>
    </citation>
    <scope>NUCLEOTIDE SEQUENCE</scope>
    <source>
        <strain evidence="20">C29</strain>
        <tissue evidence="20">Fin</tissue>
    </source>
</reference>
<keyword evidence="4" id="KW-0732">Signal</keyword>
<dbReference type="Pfam" id="PF00530">
    <property type="entry name" value="SRCR"/>
    <property type="match status" value="1"/>
</dbReference>
<feature type="disulfide bond" evidence="13">
    <location>
        <begin position="334"/>
        <end position="352"/>
    </location>
</feature>
<protein>
    <recommendedName>
        <fullName evidence="12">trypsin</fullName>
        <ecNumber evidence="12">3.4.21.4</ecNumber>
    </recommendedName>
</protein>
<dbReference type="PROSITE" id="PS01209">
    <property type="entry name" value="LDLRA_1"/>
    <property type="match status" value="1"/>
</dbReference>
<evidence type="ECO:0000256" key="2">
    <source>
        <dbReference type="ARBA" id="ARBA00022525"/>
    </source>
</evidence>
<dbReference type="FunFam" id="2.40.10.10:FF:000053">
    <property type="entry name" value="Neurotrypsin"/>
    <property type="match status" value="1"/>
</dbReference>
<dbReference type="PROSITE" id="PS50287">
    <property type="entry name" value="SRCR_2"/>
    <property type="match status" value="1"/>
</dbReference>
<proteinExistence type="predicted"/>
<evidence type="ECO:0000256" key="10">
    <source>
        <dbReference type="ARBA" id="ARBA00023180"/>
    </source>
</evidence>
<dbReference type="InterPro" id="IPR033116">
    <property type="entry name" value="TRYPSIN_SER"/>
</dbReference>
<evidence type="ECO:0000256" key="11">
    <source>
        <dbReference type="ARBA" id="ARBA00036320"/>
    </source>
</evidence>
<dbReference type="SUPFAM" id="SSF56487">
    <property type="entry name" value="SRCR-like"/>
    <property type="match status" value="1"/>
</dbReference>
<comment type="catalytic activity">
    <reaction evidence="11">
        <text>Preferential cleavage: Arg-|-Xaa, Lys-|-Xaa.</text>
        <dbReference type="EC" id="3.4.21.4"/>
    </reaction>
</comment>
<dbReference type="GO" id="GO:0005615">
    <property type="term" value="C:extracellular space"/>
    <property type="evidence" value="ECO:0007669"/>
    <property type="project" value="TreeGrafter"/>
</dbReference>
<evidence type="ECO:0000256" key="6">
    <source>
        <dbReference type="ARBA" id="ARBA00022801"/>
    </source>
</evidence>
<dbReference type="GO" id="GO:0004252">
    <property type="term" value="F:serine-type endopeptidase activity"/>
    <property type="evidence" value="ECO:0007669"/>
    <property type="project" value="UniProtKB-EC"/>
</dbReference>
<sequence>MINILKGVCEQIQIDQSPGQSCLLHSVQLTHESTSMVPPGRGHHLRCDLFLTNRPRYCLSFCLSVKMRIHLTVAVSMFLSIALSAAESPKESLLDLPREQAWQQPQPTDPAPNITDPAPPKSLHTTDNFLGPEKCLEKKYSRKSCDRMFCPPWQRCHEEKCVCKLPYLCPYEGRAPVCGLNNRKYMSYCQVMAISCSTKKAIMSHFGGTCGAGVSKFSSSLDSEGVVLVSLPSQVVGQGELVFVCPRKWNIAAANVMCREQKHPLGAASVGEVDLLRVEYQGDLPTRCVEVHCQGYENSLAECQLHPTEIPQNGQVAMATCYQDRGCESSEFTCVNSKCVSLENTCDGVDDCGDGSDEMCCKGVCVSPDAVRNNIRDCLDGKDEVQHTPNGQTVSRVQLVLTVCSGPPGQTVSRVQAVLCVSAEVQKDRLFLESRLHCGIPNSSMVDDVVSHDRGRVKRVIGGIPAKPTQIQWQVAIEERSRTDCAGAFIGGCWVLTAAHCVSPREFRVKFSLWKKANPQGTTDIVPVKNIIIHPRFNASSYQDDIALIELERLPPHKDVCLEENPAISAVCVPWSKQLFSPTHTCSISGWGRTSDNRGSNVLLWANVSLIENCEEYYKDRFKPGMMCAGDLDGRVDSCQGDSGGPLVCEDEMGVSYLWGIVSWGAKCGEPGFPGVYTQVAHYFEWIRFHIGWPAVTKYNN</sequence>
<dbReference type="PROSITE" id="PS00134">
    <property type="entry name" value="TRYPSIN_HIS"/>
    <property type="match status" value="1"/>
</dbReference>
<dbReference type="PANTHER" id="PTHR24264:SF83">
    <property type="entry name" value="COMPLEMENT FACTOR I"/>
    <property type="match status" value="1"/>
</dbReference>
<dbReference type="SUPFAM" id="SSF50494">
    <property type="entry name" value="Trypsin-like serine proteases"/>
    <property type="match status" value="1"/>
</dbReference>
<feature type="domain" description="Kazal-like" evidence="19">
    <location>
        <begin position="162"/>
        <end position="212"/>
    </location>
</feature>
<dbReference type="Proteomes" id="UP001174136">
    <property type="component" value="Unassembled WGS sequence"/>
</dbReference>
<evidence type="ECO:0000256" key="9">
    <source>
        <dbReference type="ARBA" id="ARBA00023157"/>
    </source>
</evidence>
<feature type="disulfide bond" evidence="13">
    <location>
        <begin position="346"/>
        <end position="361"/>
    </location>
</feature>
<dbReference type="GO" id="GO:0002376">
    <property type="term" value="P:immune system process"/>
    <property type="evidence" value="ECO:0007669"/>
    <property type="project" value="UniProtKB-KW"/>
</dbReference>
<dbReference type="Gene3D" id="3.30.60.30">
    <property type="match status" value="1"/>
</dbReference>
<keyword evidence="8" id="KW-0391">Immunity</keyword>
<dbReference type="InterPro" id="IPR050127">
    <property type="entry name" value="Serine_Proteases_S1"/>
</dbReference>
<dbReference type="PANTHER" id="PTHR24264">
    <property type="entry name" value="TRYPSIN-RELATED"/>
    <property type="match status" value="1"/>
</dbReference>
<comment type="caution">
    <text evidence="20">The sequence shown here is derived from an EMBL/GenBank/DDBJ whole genome shotgun (WGS) entry which is preliminary data.</text>
</comment>
<dbReference type="Gene3D" id="3.10.250.10">
    <property type="entry name" value="SRCR-like domain"/>
    <property type="match status" value="1"/>
</dbReference>
<dbReference type="SUPFAM" id="SSF57424">
    <property type="entry name" value="LDL receptor-like module"/>
    <property type="match status" value="1"/>
</dbReference>
<accession>A0AA47P5L9</accession>
<dbReference type="InterPro" id="IPR002172">
    <property type="entry name" value="LDrepeatLR_classA_rpt"/>
</dbReference>
<dbReference type="PROSITE" id="PS50068">
    <property type="entry name" value="LDLRA_2"/>
    <property type="match status" value="1"/>
</dbReference>
<dbReference type="SUPFAM" id="SSF100895">
    <property type="entry name" value="Kazal-type serine protease inhibitors"/>
    <property type="match status" value="1"/>
</dbReference>
<dbReference type="InterPro" id="IPR036055">
    <property type="entry name" value="LDL_receptor-like_sf"/>
</dbReference>
<dbReference type="Gene3D" id="4.10.400.10">
    <property type="entry name" value="Low-density Lipoprotein Receptor"/>
    <property type="match status" value="1"/>
</dbReference>
<dbReference type="InterPro" id="IPR002350">
    <property type="entry name" value="Kazal_dom"/>
</dbReference>
<dbReference type="PROSITE" id="PS51465">
    <property type="entry name" value="KAZAL_2"/>
    <property type="match status" value="1"/>
</dbReference>
<evidence type="ECO:0000256" key="14">
    <source>
        <dbReference type="PROSITE-ProRule" id="PRU00196"/>
    </source>
</evidence>
<evidence type="ECO:0000256" key="8">
    <source>
        <dbReference type="ARBA" id="ARBA00022859"/>
    </source>
</evidence>
<keyword evidence="3 15" id="KW-0645">Protease</keyword>
<organism evidence="20 21">
    <name type="scientific">Merluccius polli</name>
    <name type="common">Benguela hake</name>
    <name type="synonym">Merluccius cadenati</name>
    <dbReference type="NCBI Taxonomy" id="89951"/>
    <lineage>
        <taxon>Eukaryota</taxon>
        <taxon>Metazoa</taxon>
        <taxon>Chordata</taxon>
        <taxon>Craniata</taxon>
        <taxon>Vertebrata</taxon>
        <taxon>Euteleostomi</taxon>
        <taxon>Actinopterygii</taxon>
        <taxon>Neopterygii</taxon>
        <taxon>Teleostei</taxon>
        <taxon>Neoteleostei</taxon>
        <taxon>Acanthomorphata</taxon>
        <taxon>Zeiogadaria</taxon>
        <taxon>Gadariae</taxon>
        <taxon>Gadiformes</taxon>
        <taxon>Gadoidei</taxon>
        <taxon>Merlucciidae</taxon>
        <taxon>Merluccius</taxon>
    </lineage>
</organism>
<dbReference type="InterPro" id="IPR043504">
    <property type="entry name" value="Peptidase_S1_PA_chymotrypsin"/>
</dbReference>
<dbReference type="Gene3D" id="2.40.10.10">
    <property type="entry name" value="Trypsin-like serine proteases"/>
    <property type="match status" value="1"/>
</dbReference>
<comment type="subcellular location">
    <subcellularLocation>
        <location evidence="1">Secreted</location>
        <location evidence="1">Extracellular space</location>
    </subcellularLocation>
</comment>
<dbReference type="InterPro" id="IPR001190">
    <property type="entry name" value="SRCR"/>
</dbReference>
<feature type="domain" description="SRCR" evidence="18">
    <location>
        <begin position="214"/>
        <end position="335"/>
    </location>
</feature>
<evidence type="ECO:0000259" key="18">
    <source>
        <dbReference type="PROSITE" id="PS50287"/>
    </source>
</evidence>
<name>A0AA47P5L9_MERPO</name>
<dbReference type="Pfam" id="PF00057">
    <property type="entry name" value="Ldl_recept_a"/>
    <property type="match status" value="1"/>
</dbReference>
<dbReference type="AlphaFoldDB" id="A0AA47P5L9"/>
<keyword evidence="5" id="KW-0677">Repeat</keyword>
<dbReference type="Pfam" id="PF21287">
    <property type="entry name" value="Kazal_CFAI"/>
    <property type="match status" value="1"/>
</dbReference>
<dbReference type="InterPro" id="IPR048722">
    <property type="entry name" value="CFAI_FIMAC_N"/>
</dbReference>
<keyword evidence="6 15" id="KW-0378">Hydrolase</keyword>
<gene>
    <name evidence="20" type="primary">Cfi</name>
    <name evidence="20" type="ORF">N1851_006816</name>
</gene>
<feature type="region of interest" description="Disordered" evidence="16">
    <location>
        <begin position="101"/>
        <end position="121"/>
    </location>
</feature>